<keyword evidence="8" id="KW-1133">Transmembrane helix</keyword>
<gene>
    <name evidence="9" type="ORF">QBC37DRAFT_408558</name>
</gene>
<protein>
    <submittedName>
        <fullName evidence="9">Cytochrome p450 protein</fullName>
    </submittedName>
</protein>
<evidence type="ECO:0000256" key="2">
    <source>
        <dbReference type="ARBA" id="ARBA00010617"/>
    </source>
</evidence>
<dbReference type="InterPro" id="IPR036396">
    <property type="entry name" value="Cyt_P450_sf"/>
</dbReference>
<keyword evidence="8" id="KW-0472">Membrane</keyword>
<dbReference type="InterPro" id="IPR002403">
    <property type="entry name" value="Cyt_P450_E_grp-IV"/>
</dbReference>
<reference evidence="9" key="2">
    <citation type="submission" date="2023-05" db="EMBL/GenBank/DDBJ databases">
        <authorList>
            <consortium name="Lawrence Berkeley National Laboratory"/>
            <person name="Steindorff A."/>
            <person name="Hensen N."/>
            <person name="Bonometti L."/>
            <person name="Westerberg I."/>
            <person name="Brannstrom I.O."/>
            <person name="Guillou S."/>
            <person name="Cros-Aarteil S."/>
            <person name="Calhoun S."/>
            <person name="Haridas S."/>
            <person name="Kuo A."/>
            <person name="Mondo S."/>
            <person name="Pangilinan J."/>
            <person name="Riley R."/>
            <person name="Labutti K."/>
            <person name="Andreopoulos B."/>
            <person name="Lipzen A."/>
            <person name="Chen C."/>
            <person name="Yanf M."/>
            <person name="Daum C."/>
            <person name="Ng V."/>
            <person name="Clum A."/>
            <person name="Ohm R."/>
            <person name="Martin F."/>
            <person name="Silar P."/>
            <person name="Natvig D."/>
            <person name="Lalanne C."/>
            <person name="Gautier V."/>
            <person name="Ament-Velasquez S.L."/>
            <person name="Kruys A."/>
            <person name="Hutchinson M.I."/>
            <person name="Powell A.J."/>
            <person name="Barry K."/>
            <person name="Miller A.N."/>
            <person name="Grigoriev I.V."/>
            <person name="Debuchy R."/>
            <person name="Gladieux P."/>
            <person name="Thoren M.H."/>
            <person name="Johannesson H."/>
        </authorList>
    </citation>
    <scope>NUCLEOTIDE SEQUENCE</scope>
    <source>
        <strain evidence="9">PSN293</strain>
    </source>
</reference>
<dbReference type="GO" id="GO:0005506">
    <property type="term" value="F:iron ion binding"/>
    <property type="evidence" value="ECO:0007669"/>
    <property type="project" value="InterPro"/>
</dbReference>
<evidence type="ECO:0000256" key="5">
    <source>
        <dbReference type="ARBA" id="ARBA00023033"/>
    </source>
</evidence>
<keyword evidence="7" id="KW-0560">Oxidoreductase</keyword>
<evidence type="ECO:0000256" key="7">
    <source>
        <dbReference type="RuleBase" id="RU000461"/>
    </source>
</evidence>
<dbReference type="AlphaFoldDB" id="A0AAN7BFT0"/>
<dbReference type="EMBL" id="MU858046">
    <property type="protein sequence ID" value="KAK4219820.1"/>
    <property type="molecule type" value="Genomic_DNA"/>
</dbReference>
<feature type="transmembrane region" description="Helical" evidence="8">
    <location>
        <begin position="351"/>
        <end position="372"/>
    </location>
</feature>
<comment type="similarity">
    <text evidence="2 7">Belongs to the cytochrome P450 family.</text>
</comment>
<evidence type="ECO:0000256" key="4">
    <source>
        <dbReference type="ARBA" id="ARBA00023004"/>
    </source>
</evidence>
<keyword evidence="4 6" id="KW-0408">Iron</keyword>
<dbReference type="InterPro" id="IPR053007">
    <property type="entry name" value="CYP450_monoxygenase_sec-met"/>
</dbReference>
<feature type="binding site" description="axial binding residue" evidence="6">
    <location>
        <position position="506"/>
    </location>
    <ligand>
        <name>heme</name>
        <dbReference type="ChEBI" id="CHEBI:30413"/>
    </ligand>
    <ligandPart>
        <name>Fe</name>
        <dbReference type="ChEBI" id="CHEBI:18248"/>
    </ligandPart>
</feature>
<dbReference type="PANTHER" id="PTHR47582">
    <property type="entry name" value="P450, PUTATIVE (EUROFUNG)-RELATED"/>
    <property type="match status" value="1"/>
</dbReference>
<keyword evidence="3 6" id="KW-0479">Metal-binding</keyword>
<dbReference type="GO" id="GO:0016705">
    <property type="term" value="F:oxidoreductase activity, acting on paired donors, with incorporation or reduction of molecular oxygen"/>
    <property type="evidence" value="ECO:0007669"/>
    <property type="project" value="InterPro"/>
</dbReference>
<evidence type="ECO:0000256" key="6">
    <source>
        <dbReference type="PIRSR" id="PIRSR602403-1"/>
    </source>
</evidence>
<keyword evidence="6 7" id="KW-0349">Heme</keyword>
<keyword evidence="5 7" id="KW-0503">Monooxygenase</keyword>
<dbReference type="Pfam" id="PF00067">
    <property type="entry name" value="p450"/>
    <property type="match status" value="1"/>
</dbReference>
<name>A0AAN7BFT0_9PEZI</name>
<evidence type="ECO:0000256" key="1">
    <source>
        <dbReference type="ARBA" id="ARBA00001971"/>
    </source>
</evidence>
<dbReference type="Proteomes" id="UP001301769">
    <property type="component" value="Unassembled WGS sequence"/>
</dbReference>
<dbReference type="InterPro" id="IPR017972">
    <property type="entry name" value="Cyt_P450_CS"/>
</dbReference>
<dbReference type="Gene3D" id="1.10.630.10">
    <property type="entry name" value="Cytochrome P450"/>
    <property type="match status" value="1"/>
</dbReference>
<keyword evidence="8" id="KW-0812">Transmembrane</keyword>
<proteinExistence type="inferred from homology"/>
<sequence>MFNNLNLTDLLNTTSNILPFSSLLPPSSSKNHNGAWSLFPGTTTTGPLLPILLLALAILYLALYALQCLKSHPNEPPILPSKIPYIGHLLSMTLQGGRYLKNLGLSHPDKPIFTLPVPNSRIYIVTDPVLALAVQRASKSLSFTPLVPDLTKRILGLDTKTVNIVRQNLDPEPGEQKGFLAEMHDMVYAALGPGMELNELSLRAVRELAEEVDSFVDASFRNSEEGKEEEVKVNLLHWVRHFVTISTAKFLYGPENPLTSSSPAEGEKLDLEAAFWDFDNGLGQLLIGIVPSLTARKPYYGREKLAAAMGDWLDSGKYLGEGVSDIVKRRVEIALRHGWDLREVSRSELSFLFAGIVNTATTSFWVVLRIFAERGLLNAVRGELEGVLTQEEGKRRGVLSLDKVKNGQACPTLMAVFKESLRVGSDNYSTRLVKSDTVLAGKYFLKKGSIIQIAGGVLHADIKIWGDDAAAFNPGRFLPGTDEKKKNGNGVHPAAFRAFGGGKTLCPGRHFATNEILAFVAILVLRFDLEPVEGDAGTGTGGMIRVPEKDDGVLPVHILEPRGDVFVRVCPRDGTYGGIEVVP</sequence>
<dbReference type="SUPFAM" id="SSF48264">
    <property type="entry name" value="Cytochrome P450"/>
    <property type="match status" value="1"/>
</dbReference>
<evidence type="ECO:0000256" key="8">
    <source>
        <dbReference type="SAM" id="Phobius"/>
    </source>
</evidence>
<dbReference type="PROSITE" id="PS00086">
    <property type="entry name" value="CYTOCHROME_P450"/>
    <property type="match status" value="1"/>
</dbReference>
<dbReference type="GO" id="GO:0020037">
    <property type="term" value="F:heme binding"/>
    <property type="evidence" value="ECO:0007669"/>
    <property type="project" value="InterPro"/>
</dbReference>
<dbReference type="PRINTS" id="PR00465">
    <property type="entry name" value="EP450IV"/>
</dbReference>
<evidence type="ECO:0000313" key="9">
    <source>
        <dbReference type="EMBL" id="KAK4219820.1"/>
    </source>
</evidence>
<keyword evidence="10" id="KW-1185">Reference proteome</keyword>
<comment type="caution">
    <text evidence="9">The sequence shown here is derived from an EMBL/GenBank/DDBJ whole genome shotgun (WGS) entry which is preliminary data.</text>
</comment>
<evidence type="ECO:0000313" key="10">
    <source>
        <dbReference type="Proteomes" id="UP001301769"/>
    </source>
</evidence>
<comment type="cofactor">
    <cofactor evidence="1 6">
        <name>heme</name>
        <dbReference type="ChEBI" id="CHEBI:30413"/>
    </cofactor>
</comment>
<accession>A0AAN7BFT0</accession>
<evidence type="ECO:0000256" key="3">
    <source>
        <dbReference type="ARBA" id="ARBA00022723"/>
    </source>
</evidence>
<reference evidence="9" key="1">
    <citation type="journal article" date="2023" name="Mol. Phylogenet. Evol.">
        <title>Genome-scale phylogeny and comparative genomics of the fungal order Sordariales.</title>
        <authorList>
            <person name="Hensen N."/>
            <person name="Bonometti L."/>
            <person name="Westerberg I."/>
            <person name="Brannstrom I.O."/>
            <person name="Guillou S."/>
            <person name="Cros-Aarteil S."/>
            <person name="Calhoun S."/>
            <person name="Haridas S."/>
            <person name="Kuo A."/>
            <person name="Mondo S."/>
            <person name="Pangilinan J."/>
            <person name="Riley R."/>
            <person name="LaButti K."/>
            <person name="Andreopoulos B."/>
            <person name="Lipzen A."/>
            <person name="Chen C."/>
            <person name="Yan M."/>
            <person name="Daum C."/>
            <person name="Ng V."/>
            <person name="Clum A."/>
            <person name="Steindorff A."/>
            <person name="Ohm R.A."/>
            <person name="Martin F."/>
            <person name="Silar P."/>
            <person name="Natvig D.O."/>
            <person name="Lalanne C."/>
            <person name="Gautier V."/>
            <person name="Ament-Velasquez S.L."/>
            <person name="Kruys A."/>
            <person name="Hutchinson M.I."/>
            <person name="Powell A.J."/>
            <person name="Barry K."/>
            <person name="Miller A.N."/>
            <person name="Grigoriev I.V."/>
            <person name="Debuchy R."/>
            <person name="Gladieux P."/>
            <person name="Hiltunen Thoren M."/>
            <person name="Johannesson H."/>
        </authorList>
    </citation>
    <scope>NUCLEOTIDE SEQUENCE</scope>
    <source>
        <strain evidence="9">PSN293</strain>
    </source>
</reference>
<dbReference type="PANTHER" id="PTHR47582:SF1">
    <property type="entry name" value="P450, PUTATIVE (EUROFUNG)-RELATED"/>
    <property type="match status" value="1"/>
</dbReference>
<dbReference type="GO" id="GO:0004497">
    <property type="term" value="F:monooxygenase activity"/>
    <property type="evidence" value="ECO:0007669"/>
    <property type="project" value="UniProtKB-KW"/>
</dbReference>
<feature type="transmembrane region" description="Helical" evidence="8">
    <location>
        <begin position="48"/>
        <end position="66"/>
    </location>
</feature>
<dbReference type="InterPro" id="IPR001128">
    <property type="entry name" value="Cyt_P450"/>
</dbReference>
<dbReference type="CDD" id="cd11040">
    <property type="entry name" value="CYP7_CYP8-like"/>
    <property type="match status" value="1"/>
</dbReference>
<organism evidence="9 10">
    <name type="scientific">Rhypophila decipiens</name>
    <dbReference type="NCBI Taxonomy" id="261697"/>
    <lineage>
        <taxon>Eukaryota</taxon>
        <taxon>Fungi</taxon>
        <taxon>Dikarya</taxon>
        <taxon>Ascomycota</taxon>
        <taxon>Pezizomycotina</taxon>
        <taxon>Sordariomycetes</taxon>
        <taxon>Sordariomycetidae</taxon>
        <taxon>Sordariales</taxon>
        <taxon>Naviculisporaceae</taxon>
        <taxon>Rhypophila</taxon>
    </lineage>
</organism>